<organism evidence="1 2">
    <name type="scientific">Paenibacillus bovis</name>
    <dbReference type="NCBI Taxonomy" id="1616788"/>
    <lineage>
        <taxon>Bacteria</taxon>
        <taxon>Bacillati</taxon>
        <taxon>Bacillota</taxon>
        <taxon>Bacilli</taxon>
        <taxon>Bacillales</taxon>
        <taxon>Paenibacillaceae</taxon>
        <taxon>Paenibacillus</taxon>
    </lineage>
</organism>
<dbReference type="Pfam" id="PF05402">
    <property type="entry name" value="PqqD"/>
    <property type="match status" value="1"/>
</dbReference>
<dbReference type="InterPro" id="IPR008792">
    <property type="entry name" value="PQQD"/>
</dbReference>
<evidence type="ECO:0000313" key="1">
    <source>
        <dbReference type="EMBL" id="ANF95853.1"/>
    </source>
</evidence>
<gene>
    <name evidence="1" type="ORF">AR543_07425</name>
</gene>
<name>A0A172ZED6_9BACL</name>
<accession>A0A172ZED6</accession>
<reference evidence="2" key="1">
    <citation type="submission" date="2015-10" db="EMBL/GenBank/DDBJ databases">
        <title>Genome of Paenibacillus bovis sp. nov.</title>
        <authorList>
            <person name="Wu Z."/>
            <person name="Gao C."/>
            <person name="Liu Z."/>
            <person name="Zheng H."/>
        </authorList>
    </citation>
    <scope>NUCLEOTIDE SEQUENCE [LARGE SCALE GENOMIC DNA]</scope>
    <source>
        <strain evidence="2">BD3526</strain>
    </source>
</reference>
<protein>
    <submittedName>
        <fullName evidence="1">Metallophosphoesterase</fullName>
    </submittedName>
</protein>
<dbReference type="KEGG" id="pbv:AR543_07425"/>
<dbReference type="Proteomes" id="UP000078148">
    <property type="component" value="Chromosome"/>
</dbReference>
<keyword evidence="2" id="KW-1185">Reference proteome</keyword>
<dbReference type="AlphaFoldDB" id="A0A172ZED6"/>
<evidence type="ECO:0000313" key="2">
    <source>
        <dbReference type="Proteomes" id="UP000078148"/>
    </source>
</evidence>
<dbReference type="Gene3D" id="1.10.10.1150">
    <property type="entry name" value="Coenzyme PQQ synthesis protein D (PqqD)"/>
    <property type="match status" value="1"/>
</dbReference>
<sequence>MSKQMMNDTQKITQNSNYIASDMNGEKVMLDIESGKYYNLGAIGGRIWDISEKPVTVDEIVAVLVQEYDVAQDVCKQQVSVFVEKMLQEGLVEVNGAAVR</sequence>
<dbReference type="RefSeq" id="WP_060533181.1">
    <property type="nucleotide sequence ID" value="NZ_CP013023.1"/>
</dbReference>
<dbReference type="EMBL" id="CP013023">
    <property type="protein sequence ID" value="ANF95853.1"/>
    <property type="molecule type" value="Genomic_DNA"/>
</dbReference>
<reference evidence="1 2" key="2">
    <citation type="journal article" date="2016" name="Int. J. Syst. Evol. Microbiol.">
        <title>Paenibacillus bovis sp. nov., isolated from raw yak (Bos grunniens) milk.</title>
        <authorList>
            <person name="Gao C."/>
            <person name="Han J."/>
            <person name="Liu Z."/>
            <person name="Xu X."/>
            <person name="Hang F."/>
            <person name="Wu Z."/>
        </authorList>
    </citation>
    <scope>NUCLEOTIDE SEQUENCE [LARGE SCALE GENOMIC DNA]</scope>
    <source>
        <strain evidence="1 2">BD3526</strain>
    </source>
</reference>
<dbReference type="STRING" id="1616788.AR543_07425"/>
<proteinExistence type="predicted"/>
<dbReference type="OrthoDB" id="1495225at2"/>
<dbReference type="NCBIfam" id="NF033536">
    <property type="entry name" value="lasso_PqqD_Bac"/>
    <property type="match status" value="1"/>
</dbReference>
<dbReference type="InterPro" id="IPR041881">
    <property type="entry name" value="PqqD_sf"/>
</dbReference>